<dbReference type="Proteomes" id="UP001143981">
    <property type="component" value="Unassembled WGS sequence"/>
</dbReference>
<protein>
    <recommendedName>
        <fullName evidence="10">Zf-UBP-domain-containing protein</fullName>
    </recommendedName>
</protein>
<feature type="region of interest" description="Disordered" evidence="5">
    <location>
        <begin position="610"/>
        <end position="643"/>
    </location>
</feature>
<organism evidence="8 9">
    <name type="scientific">Coemansia biformis</name>
    <dbReference type="NCBI Taxonomy" id="1286918"/>
    <lineage>
        <taxon>Eukaryota</taxon>
        <taxon>Fungi</taxon>
        <taxon>Fungi incertae sedis</taxon>
        <taxon>Zoopagomycota</taxon>
        <taxon>Kickxellomycotina</taxon>
        <taxon>Kickxellomycetes</taxon>
        <taxon>Kickxellales</taxon>
        <taxon>Kickxellaceae</taxon>
        <taxon>Coemansia</taxon>
    </lineage>
</organism>
<keyword evidence="9" id="KW-1185">Reference proteome</keyword>
<feature type="compositionally biased region" description="Gly residues" evidence="5">
    <location>
        <begin position="419"/>
        <end position="429"/>
    </location>
</feature>
<feature type="region of interest" description="Disordered" evidence="5">
    <location>
        <begin position="504"/>
        <end position="533"/>
    </location>
</feature>
<evidence type="ECO:0000256" key="5">
    <source>
        <dbReference type="SAM" id="MobiDB-lite"/>
    </source>
</evidence>
<dbReference type="InterPro" id="IPR013083">
    <property type="entry name" value="Znf_RING/FYVE/PHD"/>
</dbReference>
<keyword evidence="1" id="KW-0479">Metal-binding</keyword>
<gene>
    <name evidence="8" type="ORF">LPJ61_003760</name>
</gene>
<dbReference type="GO" id="GO:0007265">
    <property type="term" value="P:Ras protein signal transduction"/>
    <property type="evidence" value="ECO:0007669"/>
    <property type="project" value="TreeGrafter"/>
</dbReference>
<accession>A0A9W8CYB1</accession>
<dbReference type="GO" id="GO:0005737">
    <property type="term" value="C:cytoplasm"/>
    <property type="evidence" value="ECO:0007669"/>
    <property type="project" value="TreeGrafter"/>
</dbReference>
<dbReference type="InterPro" id="IPR001607">
    <property type="entry name" value="Znf_UBP"/>
</dbReference>
<dbReference type="Pfam" id="PF02148">
    <property type="entry name" value="zf-UBP"/>
    <property type="match status" value="1"/>
</dbReference>
<evidence type="ECO:0000259" key="6">
    <source>
        <dbReference type="PROSITE" id="PS50089"/>
    </source>
</evidence>
<evidence type="ECO:0008006" key="10">
    <source>
        <dbReference type="Google" id="ProtNLM"/>
    </source>
</evidence>
<dbReference type="Gene3D" id="3.30.40.10">
    <property type="entry name" value="Zinc/RING finger domain, C3HC4 (zinc finger)"/>
    <property type="match status" value="2"/>
</dbReference>
<evidence type="ECO:0000313" key="8">
    <source>
        <dbReference type="EMBL" id="KAJ1728963.1"/>
    </source>
</evidence>
<feature type="compositionally biased region" description="Low complexity" evidence="5">
    <location>
        <begin position="76"/>
        <end position="88"/>
    </location>
</feature>
<dbReference type="PROSITE" id="PS50089">
    <property type="entry name" value="ZF_RING_2"/>
    <property type="match status" value="1"/>
</dbReference>
<evidence type="ECO:0000256" key="1">
    <source>
        <dbReference type="ARBA" id="ARBA00022723"/>
    </source>
</evidence>
<evidence type="ECO:0000256" key="3">
    <source>
        <dbReference type="ARBA" id="ARBA00022833"/>
    </source>
</evidence>
<sequence length="643" mass="69926">MVPGQPGPIGAFEASMACSSTYEVGVLRLYRSGVEHAEPELLLSPQSSGTDAPVAMSPTECTSVGRSGDGVGGVGSSSARASSSSDGRPTTLAVLAVPGYMAPTDFLSFTGPFADSIEHVRVIRDKLPNRYMLLLKLRSVAKADEFYAYYNGKTFSPLEPETCHVVYVSEVRCEVQEVGADDVDQEGAAIGTSPATLFLMPVSPTAESGEREAELPTCPVCLERLDSSVSGLLTTMCRHMFHCSCLVRWGDGSCPVCRYSQMSAFVDHERFQQAGPMPGLPFSGVAGEPGAAREGDAAEQSSCNVCGRTNDLWICLICGAIGCGRYADGHAKGHFEQTQHPYSMELVSQGVWDYAGDGYVHRLLHNMADRKVIAFESQSGGRQNRLRRAGATDRSESNPGNTGPIADMRHDDSSLESHGGNGGAKGGRGLWYASNGGPGSLVDAREKLQTVTQEYESLLASQLEAQRDHYEVQLARQNHQLAQQNTRCAEFERATDELQRKCAEHERQQSKHSDEQVEEAKKKLARADEDRKEWAAERRRLEASSSKWLKKSTDDARLLLEERAMSRQLADNYKAQQDQIADLKSTLADLEDQVRDLTFFISTQQALASGGGADSELHGASVVGVADPRPPRDAKGRRRIPRK</sequence>
<feature type="domain" description="RING-type" evidence="6">
    <location>
        <begin position="218"/>
        <end position="258"/>
    </location>
</feature>
<dbReference type="CDD" id="cd16457">
    <property type="entry name" value="RING-H2_BRAP2"/>
    <property type="match status" value="1"/>
</dbReference>
<dbReference type="AlphaFoldDB" id="A0A9W8CYB1"/>
<dbReference type="GO" id="GO:0061630">
    <property type="term" value="F:ubiquitin protein ligase activity"/>
    <property type="evidence" value="ECO:0007669"/>
    <property type="project" value="TreeGrafter"/>
</dbReference>
<dbReference type="Pfam" id="PF07576">
    <property type="entry name" value="BRAP2"/>
    <property type="match status" value="1"/>
</dbReference>
<evidence type="ECO:0000259" key="7">
    <source>
        <dbReference type="PROSITE" id="PS50271"/>
    </source>
</evidence>
<dbReference type="PANTHER" id="PTHR24007">
    <property type="entry name" value="BRCA1-ASSOCIATED PROTEIN"/>
    <property type="match status" value="1"/>
</dbReference>
<dbReference type="EMBL" id="JANBOI010000705">
    <property type="protein sequence ID" value="KAJ1728963.1"/>
    <property type="molecule type" value="Genomic_DNA"/>
</dbReference>
<evidence type="ECO:0000256" key="4">
    <source>
        <dbReference type="PROSITE-ProRule" id="PRU00502"/>
    </source>
</evidence>
<dbReference type="Pfam" id="PF13639">
    <property type="entry name" value="zf-RING_2"/>
    <property type="match status" value="1"/>
</dbReference>
<evidence type="ECO:0000313" key="9">
    <source>
        <dbReference type="Proteomes" id="UP001143981"/>
    </source>
</evidence>
<dbReference type="PROSITE" id="PS50271">
    <property type="entry name" value="ZF_UBP"/>
    <property type="match status" value="1"/>
</dbReference>
<dbReference type="InterPro" id="IPR047243">
    <property type="entry name" value="RING-H2_BRAP2"/>
</dbReference>
<dbReference type="SUPFAM" id="SSF57850">
    <property type="entry name" value="RING/U-box"/>
    <property type="match status" value="2"/>
</dbReference>
<feature type="domain" description="UBP-type" evidence="7">
    <location>
        <begin position="286"/>
        <end position="379"/>
    </location>
</feature>
<dbReference type="SMART" id="SM00184">
    <property type="entry name" value="RING"/>
    <property type="match status" value="1"/>
</dbReference>
<comment type="caution">
    <text evidence="8">The sequence shown here is derived from an EMBL/GenBank/DDBJ whole genome shotgun (WGS) entry which is preliminary data.</text>
</comment>
<dbReference type="InterPro" id="IPR011422">
    <property type="entry name" value="BRAP2/ETP1_RRM"/>
</dbReference>
<evidence type="ECO:0000256" key="2">
    <source>
        <dbReference type="ARBA" id="ARBA00022771"/>
    </source>
</evidence>
<dbReference type="SMART" id="SM00290">
    <property type="entry name" value="ZnF_UBP"/>
    <property type="match status" value="1"/>
</dbReference>
<proteinExistence type="predicted"/>
<keyword evidence="3" id="KW-0862">Zinc</keyword>
<dbReference type="OrthoDB" id="273556at2759"/>
<dbReference type="GO" id="GO:0008270">
    <property type="term" value="F:zinc ion binding"/>
    <property type="evidence" value="ECO:0007669"/>
    <property type="project" value="UniProtKB-KW"/>
</dbReference>
<dbReference type="InterPro" id="IPR001841">
    <property type="entry name" value="Znf_RING"/>
</dbReference>
<keyword evidence="2 4" id="KW-0863">Zinc-finger</keyword>
<dbReference type="PANTHER" id="PTHR24007:SF7">
    <property type="entry name" value="BRCA1-ASSOCIATED PROTEIN"/>
    <property type="match status" value="1"/>
</dbReference>
<dbReference type="GO" id="GO:0016567">
    <property type="term" value="P:protein ubiquitination"/>
    <property type="evidence" value="ECO:0007669"/>
    <property type="project" value="TreeGrafter"/>
</dbReference>
<feature type="region of interest" description="Disordered" evidence="5">
    <location>
        <begin position="42"/>
        <end position="88"/>
    </location>
</feature>
<name>A0A9W8CYB1_9FUNG</name>
<reference evidence="8" key="1">
    <citation type="submission" date="2022-07" db="EMBL/GenBank/DDBJ databases">
        <title>Phylogenomic reconstructions and comparative analyses of Kickxellomycotina fungi.</title>
        <authorList>
            <person name="Reynolds N.K."/>
            <person name="Stajich J.E."/>
            <person name="Barry K."/>
            <person name="Grigoriev I.V."/>
            <person name="Crous P."/>
            <person name="Smith M.E."/>
        </authorList>
    </citation>
    <scope>NUCLEOTIDE SEQUENCE</scope>
    <source>
        <strain evidence="8">BCRC 34381</strain>
    </source>
</reference>
<feature type="region of interest" description="Disordered" evidence="5">
    <location>
        <begin position="375"/>
        <end position="431"/>
    </location>
</feature>